<evidence type="ECO:0000313" key="2">
    <source>
        <dbReference type="EMBL" id="GFE64084.1"/>
    </source>
</evidence>
<dbReference type="RefSeq" id="WP_159804956.1">
    <property type="nucleotide sequence ID" value="NZ_BLJE01000001.1"/>
</dbReference>
<reference evidence="2 3" key="1">
    <citation type="submission" date="2019-12" db="EMBL/GenBank/DDBJ databases">
        <title>Litoreibacter badius sp. nov., a novel bacteriochlorophyll a-containing bacterium in the genus Litoreibacter.</title>
        <authorList>
            <person name="Kanamuro M."/>
            <person name="Takabe Y."/>
            <person name="Mori K."/>
            <person name="Takaichi S."/>
            <person name="Hanada S."/>
        </authorList>
    </citation>
    <scope>NUCLEOTIDE SEQUENCE [LARGE SCALE GENOMIC DNA]</scope>
    <source>
        <strain evidence="2 3">K6</strain>
    </source>
</reference>
<evidence type="ECO:0000313" key="3">
    <source>
        <dbReference type="Proteomes" id="UP000436822"/>
    </source>
</evidence>
<gene>
    <name evidence="2" type="ORF">KIN_11580</name>
</gene>
<accession>A0A6N6JD90</accession>
<dbReference type="Proteomes" id="UP000436822">
    <property type="component" value="Unassembled WGS sequence"/>
</dbReference>
<evidence type="ECO:0000256" key="1">
    <source>
        <dbReference type="SAM" id="MobiDB-lite"/>
    </source>
</evidence>
<dbReference type="AlphaFoldDB" id="A0A6N6JD90"/>
<dbReference type="EMBL" id="BLJE01000001">
    <property type="protein sequence ID" value="GFE64084.1"/>
    <property type="molecule type" value="Genomic_DNA"/>
</dbReference>
<sequence length="151" mass="15930">MKPVSILTFCVAAAGLAGCTGSTDPSEAGLFDNIRNINTGEYDRQIAQNEAEAARITRENQARQSSINSLNRQKASNASTISSLRREIAALQSQLSSLRADAGSDAGKLAQINQLENQLVEVRSDANNGASAGIVRAELGRIRSAVRALSS</sequence>
<proteinExistence type="predicted"/>
<comment type="caution">
    <text evidence="2">The sequence shown here is derived from an EMBL/GenBank/DDBJ whole genome shotgun (WGS) entry which is preliminary data.</text>
</comment>
<feature type="compositionally biased region" description="Polar residues" evidence="1">
    <location>
        <begin position="62"/>
        <end position="79"/>
    </location>
</feature>
<evidence type="ECO:0008006" key="4">
    <source>
        <dbReference type="Google" id="ProtNLM"/>
    </source>
</evidence>
<dbReference type="OrthoDB" id="7691707at2"/>
<name>A0A6N6JD90_9RHOB</name>
<dbReference type="Gene3D" id="1.20.5.1700">
    <property type="match status" value="1"/>
</dbReference>
<protein>
    <recommendedName>
        <fullName evidence="4">Lipoprotein</fullName>
    </recommendedName>
</protein>
<feature type="region of interest" description="Disordered" evidence="1">
    <location>
        <begin position="57"/>
        <end position="79"/>
    </location>
</feature>
<organism evidence="2 3">
    <name type="scientific">Litoreibacter roseus</name>
    <dbReference type="NCBI Taxonomy" id="2601869"/>
    <lineage>
        <taxon>Bacteria</taxon>
        <taxon>Pseudomonadati</taxon>
        <taxon>Pseudomonadota</taxon>
        <taxon>Alphaproteobacteria</taxon>
        <taxon>Rhodobacterales</taxon>
        <taxon>Roseobacteraceae</taxon>
        <taxon>Litoreibacter</taxon>
    </lineage>
</organism>
<keyword evidence="3" id="KW-1185">Reference proteome</keyword>
<dbReference type="PROSITE" id="PS51257">
    <property type="entry name" value="PROKAR_LIPOPROTEIN"/>
    <property type="match status" value="1"/>
</dbReference>